<reference evidence="8 9" key="1">
    <citation type="submission" date="2016-10" db="EMBL/GenBank/DDBJ databases">
        <authorList>
            <person name="de Groot N.N."/>
        </authorList>
    </citation>
    <scope>NUCLEOTIDE SEQUENCE [LARGE SCALE GENOMIC DNA]</scope>
    <source>
        <strain evidence="8 9">DSM 26880</strain>
    </source>
</reference>
<dbReference type="OrthoDB" id="9785113at2"/>
<dbReference type="InterPro" id="IPR022182">
    <property type="entry name" value="PstC_N"/>
</dbReference>
<dbReference type="PANTHER" id="PTHR42727">
    <property type="entry name" value="PHOSPHATE TRANSPORT SYSTEM PERMEASE PROTEIN"/>
    <property type="match status" value="1"/>
</dbReference>
<dbReference type="Proteomes" id="UP000199286">
    <property type="component" value="Unassembled WGS sequence"/>
</dbReference>
<dbReference type="STRING" id="321339.SAMN05444340_10532"/>
<comment type="function">
    <text evidence="6">Part of the binding-protein-dependent transport system for phosphate; probably responsible for the translocation of the substrate across the membrane.</text>
</comment>
<dbReference type="PROSITE" id="PS50928">
    <property type="entry name" value="ABC_TM1"/>
    <property type="match status" value="1"/>
</dbReference>
<dbReference type="AlphaFoldDB" id="A0A1H3IFD2"/>
<comment type="similarity">
    <text evidence="6">Belongs to the binding-protein-dependent transport system permease family. CysTW subfamily.</text>
</comment>
<gene>
    <name evidence="8" type="ORF">SAMN05444340_10532</name>
</gene>
<protein>
    <recommendedName>
        <fullName evidence="6">Phosphate transport system permease protein</fullName>
    </recommendedName>
</protein>
<evidence type="ECO:0000313" key="9">
    <source>
        <dbReference type="Proteomes" id="UP000199286"/>
    </source>
</evidence>
<feature type="transmembrane region" description="Helical" evidence="5">
    <location>
        <begin position="162"/>
        <end position="180"/>
    </location>
</feature>
<evidence type="ECO:0000256" key="1">
    <source>
        <dbReference type="ARBA" id="ARBA00004651"/>
    </source>
</evidence>
<dbReference type="Gene3D" id="1.10.3720.10">
    <property type="entry name" value="MetI-like"/>
    <property type="match status" value="1"/>
</dbReference>
<dbReference type="Pfam" id="PF00528">
    <property type="entry name" value="BPD_transp_1"/>
    <property type="match status" value="1"/>
</dbReference>
<keyword evidence="4 5" id="KW-0472">Membrane</keyword>
<evidence type="ECO:0000259" key="7">
    <source>
        <dbReference type="PROSITE" id="PS50928"/>
    </source>
</evidence>
<name>A0A1H3IFD2_9RHOB</name>
<evidence type="ECO:0000256" key="4">
    <source>
        <dbReference type="ARBA" id="ARBA00023136"/>
    </source>
</evidence>
<dbReference type="GO" id="GO:0005886">
    <property type="term" value="C:plasma membrane"/>
    <property type="evidence" value="ECO:0007669"/>
    <property type="project" value="UniProtKB-SubCell"/>
</dbReference>
<dbReference type="InterPro" id="IPR000515">
    <property type="entry name" value="MetI-like"/>
</dbReference>
<evidence type="ECO:0000256" key="5">
    <source>
        <dbReference type="RuleBase" id="RU363032"/>
    </source>
</evidence>
<keyword evidence="3 5" id="KW-1133">Transmembrane helix</keyword>
<feature type="transmembrane region" description="Helical" evidence="5">
    <location>
        <begin position="454"/>
        <end position="479"/>
    </location>
</feature>
<dbReference type="InterPro" id="IPR035906">
    <property type="entry name" value="MetI-like_sf"/>
</dbReference>
<keyword evidence="6" id="KW-0997">Cell inner membrane</keyword>
<evidence type="ECO:0000313" key="8">
    <source>
        <dbReference type="EMBL" id="SDY26400.1"/>
    </source>
</evidence>
<sequence>MPVLWLVLIVATLALGGFFAGRRRALSDAGGDHRRLHSLPAYYGWNAALKVAVPAAGVLTVWLLAQPLVVGLVVVGDLPQDVVTEGSSMDLVMSEVRRTVSGLEGAVAAGVMSPEEARSPLLDAQRISEALREAGQIVSGQLPQPVISAAQQMRQLDNAGDWLMSGAALAAALAGLLWALRETGAAFRARNAVENGLRAVLVAAASLAVLTTLGIVLSLIFNTVEFFRIYPASEFFGSLTWSPSFGGRSELGIWPLLWGTLYISLIALIVAVPIGLFAAIYLSEYASRRVRSVVKPLLEVLAGIPTIVYGLFALLTVGPLLMEVFGNEGLGWMRSGTAVMTAGLVMGIMLIPFVSSLSDDIINAVPQSLRDGSYGLGATQSETIRKVILPAALPGIVGAILLATSRAIGETMIVVLGAGAAARLSLNPFDAMTTITAKIVSQLTGDADFSSPEALVAFALGMTLFVITLALNIVALVVVRKYREQYE</sequence>
<comment type="subcellular location">
    <subcellularLocation>
        <location evidence="6">Cell inner membrane</location>
        <topology evidence="6">Multi-pass membrane protein</topology>
    </subcellularLocation>
    <subcellularLocation>
        <location evidence="1 5">Cell membrane</location>
        <topology evidence="1 5">Multi-pass membrane protein</topology>
    </subcellularLocation>
</comment>
<dbReference type="Pfam" id="PF12501">
    <property type="entry name" value="DUF3708"/>
    <property type="match status" value="1"/>
</dbReference>
<feature type="transmembrane region" description="Helical" evidence="5">
    <location>
        <begin position="337"/>
        <end position="355"/>
    </location>
</feature>
<dbReference type="SUPFAM" id="SSF161098">
    <property type="entry name" value="MetI-like"/>
    <property type="match status" value="1"/>
</dbReference>
<accession>A0A1H3IFD2</accession>
<feature type="transmembrane region" description="Helical" evidence="5">
    <location>
        <begin position="200"/>
        <end position="221"/>
    </location>
</feature>
<keyword evidence="5" id="KW-0813">Transport</keyword>
<evidence type="ECO:0000256" key="2">
    <source>
        <dbReference type="ARBA" id="ARBA00022692"/>
    </source>
</evidence>
<evidence type="ECO:0000256" key="3">
    <source>
        <dbReference type="ARBA" id="ARBA00022989"/>
    </source>
</evidence>
<keyword evidence="6" id="KW-0592">Phosphate transport</keyword>
<proteinExistence type="inferred from homology"/>
<feature type="transmembrane region" description="Helical" evidence="5">
    <location>
        <begin position="302"/>
        <end position="325"/>
    </location>
</feature>
<dbReference type="CDD" id="cd06261">
    <property type="entry name" value="TM_PBP2"/>
    <property type="match status" value="1"/>
</dbReference>
<dbReference type="EMBL" id="FNPF01000005">
    <property type="protein sequence ID" value="SDY26400.1"/>
    <property type="molecule type" value="Genomic_DNA"/>
</dbReference>
<dbReference type="InterPro" id="IPR011864">
    <property type="entry name" value="Phosphate_PstC"/>
</dbReference>
<dbReference type="NCBIfam" id="TIGR02138">
    <property type="entry name" value="phosphate_pstC"/>
    <property type="match status" value="1"/>
</dbReference>
<dbReference type="GO" id="GO:0006817">
    <property type="term" value="P:phosphate ion transport"/>
    <property type="evidence" value="ECO:0007669"/>
    <property type="project" value="UniProtKB-KW"/>
</dbReference>
<dbReference type="RefSeq" id="WP_089882477.1">
    <property type="nucleotide sequence ID" value="NZ_FNPF01000005.1"/>
</dbReference>
<dbReference type="PANTHER" id="PTHR42727:SF1">
    <property type="entry name" value="PHOSPHATE TRANSPORT SYSTEM PERMEASE"/>
    <property type="match status" value="1"/>
</dbReference>
<organism evidence="8 9">
    <name type="scientific">Citreimonas salinaria</name>
    <dbReference type="NCBI Taxonomy" id="321339"/>
    <lineage>
        <taxon>Bacteria</taxon>
        <taxon>Pseudomonadati</taxon>
        <taxon>Pseudomonadota</taxon>
        <taxon>Alphaproteobacteria</taxon>
        <taxon>Rhodobacterales</taxon>
        <taxon>Roseobacteraceae</taxon>
        <taxon>Citreimonas</taxon>
    </lineage>
</organism>
<evidence type="ECO:0000256" key="6">
    <source>
        <dbReference type="RuleBase" id="RU363054"/>
    </source>
</evidence>
<feature type="transmembrane region" description="Helical" evidence="5">
    <location>
        <begin position="256"/>
        <end position="282"/>
    </location>
</feature>
<keyword evidence="6" id="KW-1003">Cell membrane</keyword>
<keyword evidence="9" id="KW-1185">Reference proteome</keyword>
<dbReference type="GO" id="GO:0005315">
    <property type="term" value="F:phosphate transmembrane transporter activity"/>
    <property type="evidence" value="ECO:0007669"/>
    <property type="project" value="InterPro"/>
</dbReference>
<feature type="domain" description="ABC transmembrane type-1" evidence="7">
    <location>
        <begin position="257"/>
        <end position="475"/>
    </location>
</feature>
<keyword evidence="2 5" id="KW-0812">Transmembrane</keyword>
<feature type="transmembrane region" description="Helical" evidence="5">
    <location>
        <begin position="51"/>
        <end position="75"/>
    </location>
</feature>